<name>A0AAJ0BQY8_9PEZI</name>
<reference evidence="2" key="1">
    <citation type="submission" date="2023-06" db="EMBL/GenBank/DDBJ databases">
        <title>Genome-scale phylogeny and comparative genomics of the fungal order Sordariales.</title>
        <authorList>
            <consortium name="Lawrence Berkeley National Laboratory"/>
            <person name="Hensen N."/>
            <person name="Bonometti L."/>
            <person name="Westerberg I."/>
            <person name="Brannstrom I.O."/>
            <person name="Guillou S."/>
            <person name="Cros-Aarteil S."/>
            <person name="Calhoun S."/>
            <person name="Haridas S."/>
            <person name="Kuo A."/>
            <person name="Mondo S."/>
            <person name="Pangilinan J."/>
            <person name="Riley R."/>
            <person name="Labutti K."/>
            <person name="Andreopoulos B."/>
            <person name="Lipzen A."/>
            <person name="Chen C."/>
            <person name="Yanf M."/>
            <person name="Daum C."/>
            <person name="Ng V."/>
            <person name="Clum A."/>
            <person name="Steindorff A."/>
            <person name="Ohm R."/>
            <person name="Martin F."/>
            <person name="Silar P."/>
            <person name="Natvig D."/>
            <person name="Lalanne C."/>
            <person name="Gautier V."/>
            <person name="Ament-Velasquez S.L."/>
            <person name="Kruys A."/>
            <person name="Hutchinson M.I."/>
            <person name="Powell A.J."/>
            <person name="Barry K."/>
            <person name="Miller A.N."/>
            <person name="Grigoriev I.V."/>
            <person name="Debuchy R."/>
            <person name="Gladieux P."/>
            <person name="Thoren M.H."/>
            <person name="Johannesson H."/>
        </authorList>
    </citation>
    <scope>NUCLEOTIDE SEQUENCE</scope>
    <source>
        <strain evidence="2">8032-3</strain>
    </source>
</reference>
<dbReference type="Proteomes" id="UP001244011">
    <property type="component" value="Unassembled WGS sequence"/>
</dbReference>
<evidence type="ECO:0008006" key="4">
    <source>
        <dbReference type="Google" id="ProtNLM"/>
    </source>
</evidence>
<evidence type="ECO:0000313" key="3">
    <source>
        <dbReference type="Proteomes" id="UP001244011"/>
    </source>
</evidence>
<dbReference type="GeneID" id="85314508"/>
<dbReference type="Gene3D" id="3.30.160.60">
    <property type="entry name" value="Classic Zinc Finger"/>
    <property type="match status" value="1"/>
</dbReference>
<protein>
    <recommendedName>
        <fullName evidence="4">C2H2-type domain-containing protein</fullName>
    </recommendedName>
</protein>
<dbReference type="EMBL" id="MU839051">
    <property type="protein sequence ID" value="KAK1761778.1"/>
    <property type="molecule type" value="Genomic_DNA"/>
</dbReference>
<evidence type="ECO:0000256" key="1">
    <source>
        <dbReference type="SAM" id="MobiDB-lite"/>
    </source>
</evidence>
<accession>A0AAJ0BQY8</accession>
<keyword evidence="3" id="KW-1185">Reference proteome</keyword>
<evidence type="ECO:0000313" key="2">
    <source>
        <dbReference type="EMBL" id="KAK1761778.1"/>
    </source>
</evidence>
<gene>
    <name evidence="2" type="ORF">QBC33DRAFT_582148</name>
</gene>
<organism evidence="2 3">
    <name type="scientific">Phialemonium atrogriseum</name>
    <dbReference type="NCBI Taxonomy" id="1093897"/>
    <lineage>
        <taxon>Eukaryota</taxon>
        <taxon>Fungi</taxon>
        <taxon>Dikarya</taxon>
        <taxon>Ascomycota</taxon>
        <taxon>Pezizomycotina</taxon>
        <taxon>Sordariomycetes</taxon>
        <taxon>Sordariomycetidae</taxon>
        <taxon>Cephalothecales</taxon>
        <taxon>Cephalothecaceae</taxon>
        <taxon>Phialemonium</taxon>
    </lineage>
</organism>
<sequence>MSTSKSGSGSSDSRKYVCLAPDCPSKPFSRVADLDRHYKSVHNRDEEKETFFCDYKKCLRHEEPLNRFDHLRDHLRDFHKEELPKKGTKSASPEGPKDRNGATWWRCYTCLERVKFHRYGSTCPTCNDLSQTPGA</sequence>
<dbReference type="AlphaFoldDB" id="A0AAJ0BQY8"/>
<comment type="caution">
    <text evidence="2">The sequence shown here is derived from an EMBL/GenBank/DDBJ whole genome shotgun (WGS) entry which is preliminary data.</text>
</comment>
<proteinExistence type="predicted"/>
<feature type="region of interest" description="Disordered" evidence="1">
    <location>
        <begin position="80"/>
        <end position="101"/>
    </location>
</feature>
<dbReference type="RefSeq" id="XP_060277991.1">
    <property type="nucleotide sequence ID" value="XM_060431321.1"/>
</dbReference>